<evidence type="ECO:0000313" key="4">
    <source>
        <dbReference type="Proteomes" id="UP000326979"/>
    </source>
</evidence>
<reference evidence="3 4" key="1">
    <citation type="submission" date="2019-07" db="EMBL/GenBank/DDBJ databases">
        <title>New species of Amycolatopsis and Streptomyces.</title>
        <authorList>
            <person name="Duangmal K."/>
            <person name="Teo W.F.A."/>
            <person name="Lipun K."/>
        </authorList>
    </citation>
    <scope>NUCLEOTIDE SEQUENCE [LARGE SCALE GENOMIC DNA]</scope>
    <source>
        <strain evidence="3 4">TISTR 2346</strain>
    </source>
</reference>
<protein>
    <submittedName>
        <fullName evidence="3">PASTA domain-containing protein</fullName>
    </submittedName>
</protein>
<evidence type="ECO:0000259" key="2">
    <source>
        <dbReference type="PROSITE" id="PS51178"/>
    </source>
</evidence>
<keyword evidence="4" id="KW-1185">Reference proteome</keyword>
<dbReference type="Pfam" id="PF20568">
    <property type="entry name" value="DUF6777"/>
    <property type="match status" value="1"/>
</dbReference>
<accession>A0A5N8WHW2</accession>
<feature type="region of interest" description="Disordered" evidence="1">
    <location>
        <begin position="217"/>
        <end position="237"/>
    </location>
</feature>
<name>A0A5N8WHW2_9ACTN</name>
<feature type="compositionally biased region" description="Low complexity" evidence="1">
    <location>
        <begin position="339"/>
        <end position="358"/>
    </location>
</feature>
<dbReference type="CDD" id="cd06577">
    <property type="entry name" value="PASTA_pknB"/>
    <property type="match status" value="1"/>
</dbReference>
<dbReference type="PROSITE" id="PS51178">
    <property type="entry name" value="PASTA"/>
    <property type="match status" value="1"/>
</dbReference>
<feature type="compositionally biased region" description="Basic and acidic residues" evidence="1">
    <location>
        <begin position="318"/>
        <end position="327"/>
    </location>
</feature>
<dbReference type="Pfam" id="PF03793">
    <property type="entry name" value="PASTA"/>
    <property type="match status" value="1"/>
</dbReference>
<dbReference type="Gene3D" id="3.30.10.20">
    <property type="match status" value="1"/>
</dbReference>
<sequence>MVISGCDSGPTAFVVKAVAAGVPSLAPFFEENGELGEDVDLASEPPHSGLQQGNAPGLYGGSRKPAVCDVDRLGEFLTDPRNREKTREWASVIGIDPATDGRIEEYLDTLTPVLLRHDTLVVNHDYKKGRAVAFNALLESGIAVLVDGKGMPSVKCSCGNPLRALDGNRNPEDIDVRFDNGNEKWDGYDESAVVAVRPAPRSLDRIVLVDVDDPEKGISRPVGSEGERDSTFDATERHKVPRVSGMTFGAASQKLAELGLAVAFSGDELPSADARVTGSEPGVGTELRFGEAVVLSVKADDGSPGSPSRGEPTTGEPSKGEPSKEEPTTGGPTDDEPTTGEPTTGGPTGDKPTTGGPTPDEPPTGEPT</sequence>
<evidence type="ECO:0000256" key="1">
    <source>
        <dbReference type="SAM" id="MobiDB-lite"/>
    </source>
</evidence>
<feature type="region of interest" description="Disordered" evidence="1">
    <location>
        <begin position="38"/>
        <end position="59"/>
    </location>
</feature>
<proteinExistence type="predicted"/>
<gene>
    <name evidence="3" type="ORF">FNH04_39725</name>
</gene>
<feature type="non-terminal residue" evidence="3">
    <location>
        <position position="368"/>
    </location>
</feature>
<dbReference type="EMBL" id="VJZE01000517">
    <property type="protein sequence ID" value="MPY45815.1"/>
    <property type="molecule type" value="Genomic_DNA"/>
</dbReference>
<feature type="compositionally biased region" description="Basic and acidic residues" evidence="1">
    <location>
        <begin position="225"/>
        <end position="237"/>
    </location>
</feature>
<dbReference type="InterPro" id="IPR046704">
    <property type="entry name" value="DUF6777"/>
</dbReference>
<dbReference type="Proteomes" id="UP000326979">
    <property type="component" value="Unassembled WGS sequence"/>
</dbReference>
<organism evidence="3 4">
    <name type="scientific">Streptomyces phyllanthi</name>
    <dbReference type="NCBI Taxonomy" id="1803180"/>
    <lineage>
        <taxon>Bacteria</taxon>
        <taxon>Bacillati</taxon>
        <taxon>Actinomycetota</taxon>
        <taxon>Actinomycetes</taxon>
        <taxon>Kitasatosporales</taxon>
        <taxon>Streptomycetaceae</taxon>
        <taxon>Streptomyces</taxon>
    </lineage>
</organism>
<feature type="region of interest" description="Disordered" evidence="1">
    <location>
        <begin position="298"/>
        <end position="368"/>
    </location>
</feature>
<dbReference type="AlphaFoldDB" id="A0A5N8WHW2"/>
<dbReference type="InterPro" id="IPR005543">
    <property type="entry name" value="PASTA_dom"/>
</dbReference>
<feature type="compositionally biased region" description="Pro residues" evidence="1">
    <location>
        <begin position="359"/>
        <end position="368"/>
    </location>
</feature>
<dbReference type="OrthoDB" id="4655582at2"/>
<comment type="caution">
    <text evidence="3">The sequence shown here is derived from an EMBL/GenBank/DDBJ whole genome shotgun (WGS) entry which is preliminary data.</text>
</comment>
<feature type="domain" description="PASTA" evidence="2">
    <location>
        <begin position="234"/>
        <end position="299"/>
    </location>
</feature>
<evidence type="ECO:0000313" key="3">
    <source>
        <dbReference type="EMBL" id="MPY45815.1"/>
    </source>
</evidence>